<evidence type="ECO:0000256" key="10">
    <source>
        <dbReference type="SAM" id="Phobius"/>
    </source>
</evidence>
<name>A0ABW3B853_9FLAO</name>
<dbReference type="PANTHER" id="PTHR42878:SF7">
    <property type="entry name" value="SENSOR HISTIDINE KINASE GLRK"/>
    <property type="match status" value="1"/>
</dbReference>
<dbReference type="InterPro" id="IPR050351">
    <property type="entry name" value="BphY/WalK/GraS-like"/>
</dbReference>
<keyword evidence="8" id="KW-0802">TPR repeat</keyword>
<feature type="chain" id="PRO_5047108347" description="histidine kinase" evidence="11">
    <location>
        <begin position="22"/>
        <end position="678"/>
    </location>
</feature>
<dbReference type="InterPro" id="IPR004358">
    <property type="entry name" value="Sig_transdc_His_kin-like_C"/>
</dbReference>
<evidence type="ECO:0000313" key="13">
    <source>
        <dbReference type="EMBL" id="MFD0799477.1"/>
    </source>
</evidence>
<evidence type="ECO:0000313" key="14">
    <source>
        <dbReference type="Proteomes" id="UP001597012"/>
    </source>
</evidence>
<evidence type="ECO:0000256" key="8">
    <source>
        <dbReference type="PROSITE-ProRule" id="PRU00339"/>
    </source>
</evidence>
<keyword evidence="3" id="KW-0808">Transferase</keyword>
<dbReference type="SMART" id="SM00028">
    <property type="entry name" value="TPR"/>
    <property type="match status" value="6"/>
</dbReference>
<dbReference type="SUPFAM" id="SSF48452">
    <property type="entry name" value="TPR-like"/>
    <property type="match status" value="2"/>
</dbReference>
<feature type="transmembrane region" description="Helical" evidence="10">
    <location>
        <begin position="401"/>
        <end position="422"/>
    </location>
</feature>
<dbReference type="PROSITE" id="PS50005">
    <property type="entry name" value="TPR"/>
    <property type="match status" value="2"/>
</dbReference>
<dbReference type="PROSITE" id="PS50109">
    <property type="entry name" value="HIS_KIN"/>
    <property type="match status" value="1"/>
</dbReference>
<keyword evidence="14" id="KW-1185">Reference proteome</keyword>
<feature type="domain" description="Histidine kinase" evidence="12">
    <location>
        <begin position="460"/>
        <end position="676"/>
    </location>
</feature>
<dbReference type="InterPro" id="IPR011990">
    <property type="entry name" value="TPR-like_helical_dom_sf"/>
</dbReference>
<keyword evidence="10" id="KW-0812">Transmembrane</keyword>
<evidence type="ECO:0000256" key="1">
    <source>
        <dbReference type="ARBA" id="ARBA00000085"/>
    </source>
</evidence>
<dbReference type="Gene3D" id="1.10.287.130">
    <property type="match status" value="1"/>
</dbReference>
<dbReference type="EC" id="2.7.13.3" evidence="2"/>
<dbReference type="InterPro" id="IPR019734">
    <property type="entry name" value="TPR_rpt"/>
</dbReference>
<dbReference type="SUPFAM" id="SSF55874">
    <property type="entry name" value="ATPase domain of HSP90 chaperone/DNA topoisomerase II/histidine kinase"/>
    <property type="match status" value="1"/>
</dbReference>
<evidence type="ECO:0000256" key="4">
    <source>
        <dbReference type="ARBA" id="ARBA00022741"/>
    </source>
</evidence>
<keyword evidence="6 13" id="KW-0067">ATP-binding</keyword>
<evidence type="ECO:0000256" key="7">
    <source>
        <dbReference type="ARBA" id="ARBA00023012"/>
    </source>
</evidence>
<keyword evidence="9" id="KW-0175">Coiled coil</keyword>
<dbReference type="Gene3D" id="1.25.40.10">
    <property type="entry name" value="Tetratricopeptide repeat domain"/>
    <property type="match status" value="2"/>
</dbReference>
<evidence type="ECO:0000256" key="5">
    <source>
        <dbReference type="ARBA" id="ARBA00022777"/>
    </source>
</evidence>
<dbReference type="InterPro" id="IPR036097">
    <property type="entry name" value="HisK_dim/P_sf"/>
</dbReference>
<comment type="catalytic activity">
    <reaction evidence="1">
        <text>ATP + protein L-histidine = ADP + protein N-phospho-L-histidine.</text>
        <dbReference type="EC" id="2.7.13.3"/>
    </reaction>
</comment>
<protein>
    <recommendedName>
        <fullName evidence="2">histidine kinase</fullName>
        <ecNumber evidence="2">2.7.13.3</ecNumber>
    </recommendedName>
</protein>
<evidence type="ECO:0000256" key="2">
    <source>
        <dbReference type="ARBA" id="ARBA00012438"/>
    </source>
</evidence>
<keyword evidence="10" id="KW-0472">Membrane</keyword>
<dbReference type="InterPro" id="IPR005467">
    <property type="entry name" value="His_kinase_dom"/>
</dbReference>
<gene>
    <name evidence="13" type="ORF">ACFQZJ_18540</name>
</gene>
<dbReference type="Proteomes" id="UP001597012">
    <property type="component" value="Unassembled WGS sequence"/>
</dbReference>
<sequence length="678" mass="77473">MFKKRVLFFLFILSFSLCVKAQFDSIIFYKEQINNLKETKAFTPRDTSYIILLNKLSSRLKHYGTDSLGILSKEALSLSRAINYKKGENDALANLAIFELINGNFENSLNYNNEVLNNIANDDNPELAANIYNIIGQIYFSLNNYPESYKNLYQSLLLAQQTNNTDLIIKINSNLGTLFSLLEEYDDAAYYYKIALDSIGDSDTSIIKAGIQCNLGYLYLKKNDSTTALDFLRKSLPTLENQQIVALLPIVYLTFGEVYSQFGNFEKSIEYFNMALPYYKTLNDARNNGNVLKGLGTSHLALNNLNKSEQFLNGGVQLFKKVNYKTGLEQSYHALYQLYKTKKSLNTALSFLELSQGYKDSIFKEKSVRDIAMLKAKLIFEEDQEAIKRESEKKIMEQKKYVQWGGLGLVCTIFITILVFQVNKTERKLNKELESQRKSLALKQDELNKINNNQDKLFSIIGHDLRGPIVSLKQLLGLALQDETGIQHYYRFAPKLKKDVDHIHFTVDNLLNWGKTQMQGEPLNPVQINVKEELFLIEVLFRDILDKKSIIINKENLDDLTLVADADHFRIIFRNLISNALKFTPQNGHIWLTSYQEEDTVVVQVKDNGIGMSEDVVNKIFNPSDYHTTFGTNNERGTGLGLKLCKEMVLKNNGDIWVKSTVGKGSVFSVRFSRKPLV</sequence>
<dbReference type="Pfam" id="PF13424">
    <property type="entry name" value="TPR_12"/>
    <property type="match status" value="1"/>
</dbReference>
<dbReference type="Pfam" id="PF02518">
    <property type="entry name" value="HATPase_c"/>
    <property type="match status" value="1"/>
</dbReference>
<evidence type="ECO:0000256" key="11">
    <source>
        <dbReference type="SAM" id="SignalP"/>
    </source>
</evidence>
<dbReference type="InterPro" id="IPR036890">
    <property type="entry name" value="HATPase_C_sf"/>
</dbReference>
<proteinExistence type="predicted"/>
<keyword evidence="5" id="KW-0418">Kinase</keyword>
<feature type="signal peptide" evidence="11">
    <location>
        <begin position="1"/>
        <end position="21"/>
    </location>
</feature>
<dbReference type="CDD" id="cd00075">
    <property type="entry name" value="HATPase"/>
    <property type="match status" value="1"/>
</dbReference>
<dbReference type="InterPro" id="IPR003594">
    <property type="entry name" value="HATPase_dom"/>
</dbReference>
<keyword evidence="7" id="KW-0902">Two-component regulatory system</keyword>
<feature type="repeat" description="TPR" evidence="8">
    <location>
        <begin position="249"/>
        <end position="282"/>
    </location>
</feature>
<keyword evidence="11" id="KW-0732">Signal</keyword>
<evidence type="ECO:0000259" key="12">
    <source>
        <dbReference type="PROSITE" id="PS50109"/>
    </source>
</evidence>
<dbReference type="EMBL" id="JBHTHY010000024">
    <property type="protein sequence ID" value="MFD0799477.1"/>
    <property type="molecule type" value="Genomic_DNA"/>
</dbReference>
<feature type="coiled-coil region" evidence="9">
    <location>
        <begin position="423"/>
        <end position="453"/>
    </location>
</feature>
<keyword evidence="10" id="KW-1133">Transmembrane helix</keyword>
<dbReference type="PANTHER" id="PTHR42878">
    <property type="entry name" value="TWO-COMPONENT HISTIDINE KINASE"/>
    <property type="match status" value="1"/>
</dbReference>
<comment type="caution">
    <text evidence="13">The sequence shown here is derived from an EMBL/GenBank/DDBJ whole genome shotgun (WGS) entry which is preliminary data.</text>
</comment>
<keyword evidence="4" id="KW-0547">Nucleotide-binding</keyword>
<evidence type="ECO:0000256" key="6">
    <source>
        <dbReference type="ARBA" id="ARBA00022840"/>
    </source>
</evidence>
<feature type="repeat" description="TPR" evidence="8">
    <location>
        <begin position="129"/>
        <end position="162"/>
    </location>
</feature>
<reference evidence="14" key="1">
    <citation type="journal article" date="2019" name="Int. J. Syst. Evol. Microbiol.">
        <title>The Global Catalogue of Microorganisms (GCM) 10K type strain sequencing project: providing services to taxonomists for standard genome sequencing and annotation.</title>
        <authorList>
            <consortium name="The Broad Institute Genomics Platform"/>
            <consortium name="The Broad Institute Genome Sequencing Center for Infectious Disease"/>
            <person name="Wu L."/>
            <person name="Ma J."/>
        </authorList>
    </citation>
    <scope>NUCLEOTIDE SEQUENCE [LARGE SCALE GENOMIC DNA]</scope>
    <source>
        <strain evidence="14">CCUG 61948</strain>
    </source>
</reference>
<organism evidence="13 14">
    <name type="scientific">Maribacter chungangensis</name>
    <dbReference type="NCBI Taxonomy" id="1069117"/>
    <lineage>
        <taxon>Bacteria</taxon>
        <taxon>Pseudomonadati</taxon>
        <taxon>Bacteroidota</taxon>
        <taxon>Flavobacteriia</taxon>
        <taxon>Flavobacteriales</taxon>
        <taxon>Flavobacteriaceae</taxon>
        <taxon>Maribacter</taxon>
    </lineage>
</organism>
<accession>A0ABW3B853</accession>
<dbReference type="RefSeq" id="WP_379936464.1">
    <property type="nucleotide sequence ID" value="NZ_JBHTHY010000024.1"/>
</dbReference>
<evidence type="ECO:0000256" key="9">
    <source>
        <dbReference type="SAM" id="Coils"/>
    </source>
</evidence>
<dbReference type="SMART" id="SM00387">
    <property type="entry name" value="HATPase_c"/>
    <property type="match status" value="1"/>
</dbReference>
<dbReference type="PRINTS" id="PR00344">
    <property type="entry name" value="BCTRLSENSOR"/>
</dbReference>
<dbReference type="GO" id="GO:0005524">
    <property type="term" value="F:ATP binding"/>
    <property type="evidence" value="ECO:0007669"/>
    <property type="project" value="UniProtKB-KW"/>
</dbReference>
<evidence type="ECO:0000256" key="3">
    <source>
        <dbReference type="ARBA" id="ARBA00022679"/>
    </source>
</evidence>
<dbReference type="Gene3D" id="3.30.565.10">
    <property type="entry name" value="Histidine kinase-like ATPase, C-terminal domain"/>
    <property type="match status" value="1"/>
</dbReference>
<dbReference type="SUPFAM" id="SSF47384">
    <property type="entry name" value="Homodimeric domain of signal transducing histidine kinase"/>
    <property type="match status" value="1"/>
</dbReference>